<dbReference type="OrthoDB" id="677550at2759"/>
<dbReference type="Proteomes" id="UP000636709">
    <property type="component" value="Unassembled WGS sequence"/>
</dbReference>
<dbReference type="AlphaFoldDB" id="A0A835FWV7"/>
<name>A0A835FWV7_9POAL</name>
<proteinExistence type="predicted"/>
<evidence type="ECO:0000313" key="1">
    <source>
        <dbReference type="EMBL" id="KAF8780381.1"/>
    </source>
</evidence>
<protein>
    <submittedName>
        <fullName evidence="1">Uncharacterized protein</fullName>
    </submittedName>
</protein>
<gene>
    <name evidence="1" type="ORF">HU200_001493</name>
</gene>
<evidence type="ECO:0000313" key="2">
    <source>
        <dbReference type="Proteomes" id="UP000636709"/>
    </source>
</evidence>
<accession>A0A835FWV7</accession>
<dbReference type="EMBL" id="JACEFO010000138">
    <property type="protein sequence ID" value="KAF8780381.1"/>
    <property type="molecule type" value="Genomic_DNA"/>
</dbReference>
<keyword evidence="2" id="KW-1185">Reference proteome</keyword>
<dbReference type="PANTHER" id="PTHR47746">
    <property type="entry name" value="ZF-RVT DOMAIN-CONTAINING PROTEIN"/>
    <property type="match status" value="1"/>
</dbReference>
<organism evidence="1 2">
    <name type="scientific">Digitaria exilis</name>
    <dbReference type="NCBI Taxonomy" id="1010633"/>
    <lineage>
        <taxon>Eukaryota</taxon>
        <taxon>Viridiplantae</taxon>
        <taxon>Streptophyta</taxon>
        <taxon>Embryophyta</taxon>
        <taxon>Tracheophyta</taxon>
        <taxon>Spermatophyta</taxon>
        <taxon>Magnoliopsida</taxon>
        <taxon>Liliopsida</taxon>
        <taxon>Poales</taxon>
        <taxon>Poaceae</taxon>
        <taxon>PACMAD clade</taxon>
        <taxon>Panicoideae</taxon>
        <taxon>Panicodae</taxon>
        <taxon>Paniceae</taxon>
        <taxon>Anthephorinae</taxon>
        <taxon>Digitaria</taxon>
    </lineage>
</organism>
<sequence length="144" mass="16861">MEHILIQCSFSQQIWWAVLQRLGFASITPGLSTIQDWWLQLRVLLPANKQKRFDSLFALIAWQLRKERNARVFHGVESQPSELLQRIKKEGEDWITAGAIWKERNARVFRGVESQPSELLQRIKKEREDWITAGAKKLGCLFSE</sequence>
<dbReference type="PANTHER" id="PTHR47746:SF40">
    <property type="entry name" value="OS04G0563550 PROTEIN"/>
    <property type="match status" value="1"/>
</dbReference>
<comment type="caution">
    <text evidence="1">The sequence shown here is derived from an EMBL/GenBank/DDBJ whole genome shotgun (WGS) entry which is preliminary data.</text>
</comment>
<reference evidence="1" key="1">
    <citation type="submission" date="2020-07" db="EMBL/GenBank/DDBJ databases">
        <title>Genome sequence and genetic diversity analysis of an under-domesticated orphan crop, white fonio (Digitaria exilis).</title>
        <authorList>
            <person name="Bennetzen J.L."/>
            <person name="Chen S."/>
            <person name="Ma X."/>
            <person name="Wang X."/>
            <person name="Yssel A.E.J."/>
            <person name="Chaluvadi S.R."/>
            <person name="Johnson M."/>
            <person name="Gangashetty P."/>
            <person name="Hamidou F."/>
            <person name="Sanogo M.D."/>
            <person name="Zwaenepoel A."/>
            <person name="Wallace J."/>
            <person name="Van De Peer Y."/>
            <person name="Van Deynze A."/>
        </authorList>
    </citation>
    <scope>NUCLEOTIDE SEQUENCE</scope>
    <source>
        <tissue evidence="1">Leaves</tissue>
    </source>
</reference>